<dbReference type="EMBL" id="VFOQ01000001">
    <property type="protein sequence ID" value="TQL61908.1"/>
    <property type="molecule type" value="Genomic_DNA"/>
</dbReference>
<gene>
    <name evidence="2" type="ORF">FB474_3330</name>
</gene>
<dbReference type="Proteomes" id="UP000319514">
    <property type="component" value="Unassembled WGS sequence"/>
</dbReference>
<name>A0A542ZNH3_9MICO</name>
<dbReference type="AlphaFoldDB" id="A0A542ZNH3"/>
<evidence type="ECO:0000256" key="1">
    <source>
        <dbReference type="SAM" id="MobiDB-lite"/>
    </source>
</evidence>
<sequence>MTPKSSTTASPTSAATTSASATAPVTHPRTAKELTAALLVLKDMPSGFSVQPKDNGAQPMASSTAPSCATFVKLSNAAHLPGSIASADRSFSGGQNGPEIDEELDALKSVDAATGTQQNVVTALGSCHSVKLAIPGAGTSDVKVESVSAPQFGSDPAAARMTMTSGPASGLEVTMVTTRVEDVELAMTFVGAVPDDIDGATQLAVEKVQTTLGASSKA</sequence>
<proteinExistence type="predicted"/>
<keyword evidence="3" id="KW-1185">Reference proteome</keyword>
<accession>A0A542ZNH3</accession>
<comment type="caution">
    <text evidence="2">The sequence shown here is derived from an EMBL/GenBank/DDBJ whole genome shotgun (WGS) entry which is preliminary data.</text>
</comment>
<feature type="compositionally biased region" description="Low complexity" evidence="1">
    <location>
        <begin position="1"/>
        <end position="24"/>
    </location>
</feature>
<feature type="region of interest" description="Disordered" evidence="1">
    <location>
        <begin position="1"/>
        <end position="29"/>
    </location>
</feature>
<evidence type="ECO:0000313" key="2">
    <source>
        <dbReference type="EMBL" id="TQL61908.1"/>
    </source>
</evidence>
<organism evidence="2 3">
    <name type="scientific">Oryzihumus leptocrescens</name>
    <dbReference type="NCBI Taxonomy" id="297536"/>
    <lineage>
        <taxon>Bacteria</taxon>
        <taxon>Bacillati</taxon>
        <taxon>Actinomycetota</taxon>
        <taxon>Actinomycetes</taxon>
        <taxon>Micrococcales</taxon>
        <taxon>Intrasporangiaceae</taxon>
        <taxon>Oryzihumus</taxon>
    </lineage>
</organism>
<evidence type="ECO:0008006" key="4">
    <source>
        <dbReference type="Google" id="ProtNLM"/>
    </source>
</evidence>
<evidence type="ECO:0000313" key="3">
    <source>
        <dbReference type="Proteomes" id="UP000319514"/>
    </source>
</evidence>
<reference evidence="2 3" key="1">
    <citation type="submission" date="2019-06" db="EMBL/GenBank/DDBJ databases">
        <title>Sequencing the genomes of 1000 actinobacteria strains.</title>
        <authorList>
            <person name="Klenk H.-P."/>
        </authorList>
    </citation>
    <scope>NUCLEOTIDE SEQUENCE [LARGE SCALE GENOMIC DNA]</scope>
    <source>
        <strain evidence="2 3">DSM 18082</strain>
    </source>
</reference>
<protein>
    <recommendedName>
        <fullName evidence="4">PknH-like protein</fullName>
    </recommendedName>
</protein>